<evidence type="ECO:0000313" key="5">
    <source>
        <dbReference type="EMBL" id="MBZ5737765.1"/>
    </source>
</evidence>
<comment type="caution">
    <text evidence="5">The sequence shown here is derived from an EMBL/GenBank/DDBJ whole genome shotgun (WGS) entry which is preliminary data.</text>
</comment>
<reference evidence="5 6" key="1">
    <citation type="submission" date="2021-09" db="EMBL/GenBank/DDBJ databases">
        <title>Whole genome sequence of Nocardioides sp. GBK3QG-3.</title>
        <authorList>
            <person name="Tuo L."/>
        </authorList>
    </citation>
    <scope>NUCLEOTIDE SEQUENCE [LARGE SCALE GENOMIC DNA]</scope>
    <source>
        <strain evidence="5 6">GBK3QG-3</strain>
    </source>
</reference>
<keyword evidence="2" id="KW-0472">Membrane</keyword>
<evidence type="ECO:0000256" key="2">
    <source>
        <dbReference type="SAM" id="Phobius"/>
    </source>
</evidence>
<protein>
    <submittedName>
        <fullName evidence="5">YcnI family protein</fullName>
    </submittedName>
</protein>
<evidence type="ECO:0000259" key="4">
    <source>
        <dbReference type="Pfam" id="PF07987"/>
    </source>
</evidence>
<feature type="signal peptide" evidence="3">
    <location>
        <begin position="1"/>
        <end position="30"/>
    </location>
</feature>
<dbReference type="Gene3D" id="2.60.40.2230">
    <property type="entry name" value="Uncharacterised protein YcnI-like PF07987, DUF1775"/>
    <property type="match status" value="1"/>
</dbReference>
<dbReference type="EMBL" id="JAIQZJ010000002">
    <property type="protein sequence ID" value="MBZ5737765.1"/>
    <property type="molecule type" value="Genomic_DNA"/>
</dbReference>
<evidence type="ECO:0000313" key="6">
    <source>
        <dbReference type="Proteomes" id="UP000780875"/>
    </source>
</evidence>
<feature type="compositionally biased region" description="Low complexity" evidence="1">
    <location>
        <begin position="179"/>
        <end position="203"/>
    </location>
</feature>
<dbReference type="CDD" id="cd08545">
    <property type="entry name" value="YcnI_like"/>
    <property type="match status" value="1"/>
</dbReference>
<keyword evidence="6" id="KW-1185">Reference proteome</keyword>
<dbReference type="Pfam" id="PF07987">
    <property type="entry name" value="DUF1775"/>
    <property type="match status" value="1"/>
</dbReference>
<dbReference type="Proteomes" id="UP000780875">
    <property type="component" value="Unassembled WGS sequence"/>
</dbReference>
<accession>A0ABS7UA99</accession>
<evidence type="ECO:0000256" key="1">
    <source>
        <dbReference type="SAM" id="MobiDB-lite"/>
    </source>
</evidence>
<keyword evidence="2" id="KW-0812">Transmembrane</keyword>
<dbReference type="InterPro" id="IPR038507">
    <property type="entry name" value="YcnI-like_sf"/>
</dbReference>
<organism evidence="5 6">
    <name type="scientific">Nocardioides mangrovi</name>
    <dbReference type="NCBI Taxonomy" id="2874580"/>
    <lineage>
        <taxon>Bacteria</taxon>
        <taxon>Bacillati</taxon>
        <taxon>Actinomycetota</taxon>
        <taxon>Actinomycetes</taxon>
        <taxon>Propionibacteriales</taxon>
        <taxon>Nocardioidaceae</taxon>
        <taxon>Nocardioides</taxon>
    </lineage>
</organism>
<feature type="region of interest" description="Disordered" evidence="1">
    <location>
        <begin position="160"/>
        <end position="203"/>
    </location>
</feature>
<gene>
    <name evidence="5" type="ORF">K8U61_06295</name>
</gene>
<dbReference type="RefSeq" id="WP_224122141.1">
    <property type="nucleotide sequence ID" value="NZ_JAIQZJ010000002.1"/>
</dbReference>
<keyword evidence="2" id="KW-1133">Transmembrane helix</keyword>
<feature type="transmembrane region" description="Helical" evidence="2">
    <location>
        <begin position="210"/>
        <end position="230"/>
    </location>
</feature>
<feature type="domain" description="YncI copper-binding" evidence="4">
    <location>
        <begin position="31"/>
        <end position="178"/>
    </location>
</feature>
<sequence>MKLSRTHARLAVVPAAVAVIGLALAGPASAHVTVTPSTTAAGAYTILTVSVPHGCDGSPTTKVAVKVPEDIIEVTPTRNPFYDVEKVTTKLDKPITAEDGDQITERTSQVVYTAKTPLPDGQRDAFELSLQIPEDDAGKTLVFPAIQTCEQGQTAWTEVPAAGQSEDDLEHPAPSFEVTAADGSGSAESASTGGTTAAADSDADDSGNGLAIAGLVAGLLGLVLGGAALVRTRTGA</sequence>
<feature type="chain" id="PRO_5045325150" evidence="3">
    <location>
        <begin position="31"/>
        <end position="236"/>
    </location>
</feature>
<proteinExistence type="predicted"/>
<evidence type="ECO:0000256" key="3">
    <source>
        <dbReference type="SAM" id="SignalP"/>
    </source>
</evidence>
<name>A0ABS7UA99_9ACTN</name>
<keyword evidence="3" id="KW-0732">Signal</keyword>
<dbReference type="InterPro" id="IPR012533">
    <property type="entry name" value="YcnI-copper_dom"/>
</dbReference>